<evidence type="ECO:0000256" key="1">
    <source>
        <dbReference type="SAM" id="Phobius"/>
    </source>
</evidence>
<name>A0A0D2GM74_9BACT</name>
<organism evidence="3 4">
    <name type="scientific">Dethiosulfatarculus sandiegensis</name>
    <dbReference type="NCBI Taxonomy" id="1429043"/>
    <lineage>
        <taxon>Bacteria</taxon>
        <taxon>Pseudomonadati</taxon>
        <taxon>Thermodesulfobacteriota</taxon>
        <taxon>Desulfarculia</taxon>
        <taxon>Desulfarculales</taxon>
        <taxon>Desulfarculaceae</taxon>
        <taxon>Dethiosulfatarculus</taxon>
    </lineage>
</organism>
<feature type="transmembrane region" description="Helical" evidence="1">
    <location>
        <begin position="41"/>
        <end position="64"/>
    </location>
</feature>
<keyword evidence="1" id="KW-0472">Membrane</keyword>
<keyword evidence="1" id="KW-1133">Transmembrane helix</keyword>
<keyword evidence="4" id="KW-1185">Reference proteome</keyword>
<keyword evidence="1" id="KW-0812">Transmembrane</keyword>
<dbReference type="AlphaFoldDB" id="A0A0D2GM74"/>
<evidence type="ECO:0000259" key="2">
    <source>
        <dbReference type="Pfam" id="PF07670"/>
    </source>
</evidence>
<protein>
    <submittedName>
        <fullName evidence="3">Nucleoside recognition protein</fullName>
    </submittedName>
</protein>
<sequence>MLKVVLPFYVASELLMATGVLTWASAFLEPVMNLFKLPPEAAAALTIGMFASLYAAAAVAAPLGMTPEQVTVLGLILGIAHALPVEGAIVRELVPQKHYQLVCLRLAVGLATGWVAAEILI</sequence>
<dbReference type="EMBL" id="AZAC01000001">
    <property type="protein sequence ID" value="KIX15807.1"/>
    <property type="molecule type" value="Genomic_DNA"/>
</dbReference>
<dbReference type="InParanoid" id="A0A0D2GM74"/>
<gene>
    <name evidence="3" type="ORF">X474_00310</name>
</gene>
<dbReference type="STRING" id="1429043.X474_00310"/>
<accession>A0A0D2GM74</accession>
<proteinExistence type="predicted"/>
<feature type="domain" description="Nucleoside transporter/FeoB GTPase Gate" evidence="2">
    <location>
        <begin position="1"/>
        <end position="93"/>
    </location>
</feature>
<evidence type="ECO:0000313" key="4">
    <source>
        <dbReference type="Proteomes" id="UP000032233"/>
    </source>
</evidence>
<reference evidence="3 4" key="1">
    <citation type="submission" date="2013-11" db="EMBL/GenBank/DDBJ databases">
        <title>Metagenomic analysis of a methanogenic consortium involved in long chain n-alkane degradation.</title>
        <authorList>
            <person name="Davidova I.A."/>
            <person name="Callaghan A.V."/>
            <person name="Wawrik B."/>
            <person name="Pruitt S."/>
            <person name="Marks C."/>
            <person name="Duncan K.E."/>
            <person name="Suflita J.M."/>
        </authorList>
    </citation>
    <scope>NUCLEOTIDE SEQUENCE [LARGE SCALE GENOMIC DNA]</scope>
    <source>
        <strain evidence="3 4">SPR</strain>
    </source>
</reference>
<dbReference type="Pfam" id="PF07670">
    <property type="entry name" value="Gate"/>
    <property type="match status" value="1"/>
</dbReference>
<dbReference type="Proteomes" id="UP000032233">
    <property type="component" value="Unassembled WGS sequence"/>
</dbReference>
<feature type="transmembrane region" description="Helical" evidence="1">
    <location>
        <begin position="6"/>
        <end position="29"/>
    </location>
</feature>
<dbReference type="InterPro" id="IPR011642">
    <property type="entry name" value="Gate_dom"/>
</dbReference>
<comment type="caution">
    <text evidence="3">The sequence shown here is derived from an EMBL/GenBank/DDBJ whole genome shotgun (WGS) entry which is preliminary data.</text>
</comment>
<feature type="transmembrane region" description="Helical" evidence="1">
    <location>
        <begin position="70"/>
        <end position="90"/>
    </location>
</feature>
<evidence type="ECO:0000313" key="3">
    <source>
        <dbReference type="EMBL" id="KIX15807.1"/>
    </source>
</evidence>